<evidence type="ECO:0008006" key="5">
    <source>
        <dbReference type="Google" id="ProtNLM"/>
    </source>
</evidence>
<reference evidence="3 4" key="1">
    <citation type="submission" date="2016-10" db="EMBL/GenBank/DDBJ databases">
        <authorList>
            <person name="de Groot N.N."/>
        </authorList>
    </citation>
    <scope>NUCLEOTIDE SEQUENCE [LARGE SCALE GENOMIC DNA]</scope>
    <source>
        <strain evidence="3 4">DSM 26424</strain>
    </source>
</reference>
<dbReference type="AlphaFoldDB" id="A0A1G8ULN2"/>
<accession>A0A1G8ULN2</accession>
<sequence>MPSSPIKKLFVAKLVLVLLLHIAVFSYALPRVSVVQVVATEIKRVDMQNPDASVATQDVYQIQTTRVSDGKPRVFRNEDNWIYLKFDSADLQTLAANAARKDAAVAITSYGWRVPFISMFPNAISVKEVEADYRHFPLFNIIFLAAWFGALAFLWYRINKKVADTRRRIEERRLASEAEERAAEERRALEADRSRDAERKAKDKELDDFLNS</sequence>
<dbReference type="RefSeq" id="WP_089852330.1">
    <property type="nucleotide sequence ID" value="NZ_FNEJ01000043.1"/>
</dbReference>
<keyword evidence="4" id="KW-1185">Reference proteome</keyword>
<evidence type="ECO:0000256" key="2">
    <source>
        <dbReference type="SAM" id="Phobius"/>
    </source>
</evidence>
<proteinExistence type="predicted"/>
<keyword evidence="2" id="KW-0472">Membrane</keyword>
<dbReference type="EMBL" id="FNEJ01000043">
    <property type="protein sequence ID" value="SDJ54055.1"/>
    <property type="molecule type" value="Genomic_DNA"/>
</dbReference>
<feature type="transmembrane region" description="Helical" evidence="2">
    <location>
        <begin position="138"/>
        <end position="158"/>
    </location>
</feature>
<dbReference type="Proteomes" id="UP000199093">
    <property type="component" value="Unassembled WGS sequence"/>
</dbReference>
<feature type="region of interest" description="Disordered" evidence="1">
    <location>
        <begin position="176"/>
        <end position="212"/>
    </location>
</feature>
<name>A0A1G8ULN2_9RHOB</name>
<dbReference type="Pfam" id="PF07509">
    <property type="entry name" value="DUF1523"/>
    <property type="match status" value="1"/>
</dbReference>
<dbReference type="InterPro" id="IPR011088">
    <property type="entry name" value="Phage_phiNM3_A0EWY4"/>
</dbReference>
<protein>
    <recommendedName>
        <fullName evidence="5">DUF1523 domain-containing protein</fullName>
    </recommendedName>
</protein>
<organism evidence="3 4">
    <name type="scientific">Salipiger marinus</name>
    <dbReference type="NCBI Taxonomy" id="555512"/>
    <lineage>
        <taxon>Bacteria</taxon>
        <taxon>Pseudomonadati</taxon>
        <taxon>Pseudomonadota</taxon>
        <taxon>Alphaproteobacteria</taxon>
        <taxon>Rhodobacterales</taxon>
        <taxon>Roseobacteraceae</taxon>
        <taxon>Salipiger</taxon>
    </lineage>
</organism>
<evidence type="ECO:0000313" key="4">
    <source>
        <dbReference type="Proteomes" id="UP000199093"/>
    </source>
</evidence>
<evidence type="ECO:0000313" key="3">
    <source>
        <dbReference type="EMBL" id="SDJ54055.1"/>
    </source>
</evidence>
<evidence type="ECO:0000256" key="1">
    <source>
        <dbReference type="SAM" id="MobiDB-lite"/>
    </source>
</evidence>
<dbReference type="OrthoDB" id="5354324at2"/>
<keyword evidence="2" id="KW-1133">Transmembrane helix</keyword>
<gene>
    <name evidence="3" type="ORF">SAMN04487993_104313</name>
</gene>
<keyword evidence="2" id="KW-0812">Transmembrane</keyword>
<dbReference type="STRING" id="555512.SAMN04487993_104313"/>